<protein>
    <recommendedName>
        <fullName evidence="3">DUF4286 family protein</fullName>
    </recommendedName>
</protein>
<dbReference type="Proteomes" id="UP000076078">
    <property type="component" value="Unassembled WGS sequence"/>
</dbReference>
<dbReference type="AlphaFoldDB" id="A0A151ZBX2"/>
<keyword evidence="2" id="KW-1185">Reference proteome</keyword>
<dbReference type="OMA" id="EHAPKMR"/>
<accession>A0A151ZBX2</accession>
<dbReference type="Pfam" id="PF14114">
    <property type="entry name" value="DUF4286"/>
    <property type="match status" value="1"/>
</dbReference>
<dbReference type="InParanoid" id="A0A151ZBX2"/>
<dbReference type="OrthoDB" id="17786at2759"/>
<proteinExistence type="predicted"/>
<gene>
    <name evidence="1" type="ORF">DLAC_08406</name>
</gene>
<comment type="caution">
    <text evidence="1">The sequence shown here is derived from an EMBL/GenBank/DDBJ whole genome shotgun (WGS) entry which is preliminary data.</text>
</comment>
<sequence length="132" mass="15005">MSNPTTTAAKVIYEVTCEVEDEINERFADWLTKHVDEIVKLENGNLFAKALITKLDNSLVGGQNPSKNTYVMQYYAYSKETLQTYLTKYSAGMREDGLKHFGDKFKATRRSFAIKSEVIPPPSQSNNFGYVF</sequence>
<organism evidence="1 2">
    <name type="scientific">Tieghemostelium lacteum</name>
    <name type="common">Slime mold</name>
    <name type="synonym">Dictyostelium lacteum</name>
    <dbReference type="NCBI Taxonomy" id="361077"/>
    <lineage>
        <taxon>Eukaryota</taxon>
        <taxon>Amoebozoa</taxon>
        <taxon>Evosea</taxon>
        <taxon>Eumycetozoa</taxon>
        <taxon>Dictyostelia</taxon>
        <taxon>Dictyosteliales</taxon>
        <taxon>Raperosteliaceae</taxon>
        <taxon>Tieghemostelium</taxon>
    </lineage>
</organism>
<evidence type="ECO:0000313" key="2">
    <source>
        <dbReference type="Proteomes" id="UP000076078"/>
    </source>
</evidence>
<evidence type="ECO:0000313" key="1">
    <source>
        <dbReference type="EMBL" id="KYQ91438.1"/>
    </source>
</evidence>
<name>A0A151ZBX2_TIELA</name>
<evidence type="ECO:0008006" key="3">
    <source>
        <dbReference type="Google" id="ProtNLM"/>
    </source>
</evidence>
<dbReference type="InterPro" id="IPR025563">
    <property type="entry name" value="DUF4286"/>
</dbReference>
<reference evidence="1 2" key="1">
    <citation type="submission" date="2015-12" db="EMBL/GenBank/DDBJ databases">
        <title>Dictyostelia acquired genes for synthesis and detection of signals that induce cell-type specialization by lateral gene transfer from prokaryotes.</title>
        <authorList>
            <person name="Gloeckner G."/>
            <person name="Schaap P."/>
        </authorList>
    </citation>
    <scope>NUCLEOTIDE SEQUENCE [LARGE SCALE GENOMIC DNA]</scope>
    <source>
        <strain evidence="1 2">TK</strain>
    </source>
</reference>
<dbReference type="EMBL" id="LODT01000035">
    <property type="protein sequence ID" value="KYQ91438.1"/>
    <property type="molecule type" value="Genomic_DNA"/>
</dbReference>